<dbReference type="Pfam" id="PF00664">
    <property type="entry name" value="ABC_membrane"/>
    <property type="match status" value="1"/>
</dbReference>
<dbReference type="InterPro" id="IPR011527">
    <property type="entry name" value="ABC1_TM_dom"/>
</dbReference>
<evidence type="ECO:0000313" key="12">
    <source>
        <dbReference type="Proteomes" id="UP000198762"/>
    </source>
</evidence>
<feature type="transmembrane region" description="Helical" evidence="8">
    <location>
        <begin position="34"/>
        <end position="58"/>
    </location>
</feature>
<feature type="domain" description="ABC transmembrane type-1" evidence="10">
    <location>
        <begin position="35"/>
        <end position="322"/>
    </location>
</feature>
<keyword evidence="7 8" id="KW-0472">Membrane</keyword>
<dbReference type="Gene3D" id="3.40.50.300">
    <property type="entry name" value="P-loop containing nucleotide triphosphate hydrolases"/>
    <property type="match status" value="1"/>
</dbReference>
<name>A0A1I0DJ53_9GAMM</name>
<dbReference type="InterPro" id="IPR036640">
    <property type="entry name" value="ABC1_TM_sf"/>
</dbReference>
<evidence type="ECO:0000256" key="7">
    <source>
        <dbReference type="ARBA" id="ARBA00023136"/>
    </source>
</evidence>
<keyword evidence="5 11" id="KW-0067">ATP-binding</keyword>
<dbReference type="GO" id="GO:0006879">
    <property type="term" value="P:intracellular iron ion homeostasis"/>
    <property type="evidence" value="ECO:0007669"/>
    <property type="project" value="TreeGrafter"/>
</dbReference>
<evidence type="ECO:0000256" key="3">
    <source>
        <dbReference type="ARBA" id="ARBA00022692"/>
    </source>
</evidence>
<dbReference type="STRING" id="430453.SAMN04487962_10769"/>
<dbReference type="PROSITE" id="PS00211">
    <property type="entry name" value="ABC_TRANSPORTER_1"/>
    <property type="match status" value="1"/>
</dbReference>
<dbReference type="PROSITE" id="PS50929">
    <property type="entry name" value="ABC_TM1F"/>
    <property type="match status" value="1"/>
</dbReference>
<dbReference type="CDD" id="cd18582">
    <property type="entry name" value="ABC_6TM_ATM1_ABCB7"/>
    <property type="match status" value="1"/>
</dbReference>
<reference evidence="12" key="1">
    <citation type="submission" date="2016-10" db="EMBL/GenBank/DDBJ databases">
        <authorList>
            <person name="Varghese N."/>
            <person name="Submissions S."/>
        </authorList>
    </citation>
    <scope>NUCLEOTIDE SEQUENCE [LARGE SCALE GENOMIC DNA]</scope>
    <source>
        <strain evidence="12">CGMCC 1.6489</strain>
    </source>
</reference>
<feature type="transmembrane region" description="Helical" evidence="8">
    <location>
        <begin position="70"/>
        <end position="87"/>
    </location>
</feature>
<gene>
    <name evidence="11" type="ORF">SAMN04487962_10769</name>
</gene>
<feature type="domain" description="ABC transporter" evidence="9">
    <location>
        <begin position="356"/>
        <end position="590"/>
    </location>
</feature>
<evidence type="ECO:0000256" key="8">
    <source>
        <dbReference type="SAM" id="Phobius"/>
    </source>
</evidence>
<dbReference type="RefSeq" id="WP_091850718.1">
    <property type="nucleotide sequence ID" value="NZ_FOHZ01000007.1"/>
</dbReference>
<protein>
    <submittedName>
        <fullName evidence="11">ATP-binding cassette, subfamily B</fullName>
    </submittedName>
</protein>
<evidence type="ECO:0000259" key="10">
    <source>
        <dbReference type="PROSITE" id="PS50929"/>
    </source>
</evidence>
<keyword evidence="6 8" id="KW-1133">Transmembrane helix</keyword>
<dbReference type="PANTHER" id="PTHR24221">
    <property type="entry name" value="ATP-BINDING CASSETTE SUB-FAMILY B"/>
    <property type="match status" value="1"/>
</dbReference>
<keyword evidence="2" id="KW-0813">Transport</keyword>
<dbReference type="GO" id="GO:0016887">
    <property type="term" value="F:ATP hydrolysis activity"/>
    <property type="evidence" value="ECO:0007669"/>
    <property type="project" value="InterPro"/>
</dbReference>
<evidence type="ECO:0000313" key="11">
    <source>
        <dbReference type="EMBL" id="SET31826.1"/>
    </source>
</evidence>
<keyword evidence="3 8" id="KW-0812">Transmembrane</keyword>
<dbReference type="PROSITE" id="PS50893">
    <property type="entry name" value="ABC_TRANSPORTER_2"/>
    <property type="match status" value="1"/>
</dbReference>
<dbReference type="EMBL" id="FOHZ01000007">
    <property type="protein sequence ID" value="SET31826.1"/>
    <property type="molecule type" value="Genomic_DNA"/>
</dbReference>
<dbReference type="Proteomes" id="UP000198762">
    <property type="component" value="Unassembled WGS sequence"/>
</dbReference>
<keyword evidence="12" id="KW-1185">Reference proteome</keyword>
<proteinExistence type="predicted"/>
<feature type="transmembrane region" description="Helical" evidence="8">
    <location>
        <begin position="179"/>
        <end position="197"/>
    </location>
</feature>
<comment type="subcellular location">
    <subcellularLocation>
        <location evidence="1">Cell membrane</location>
        <topology evidence="1">Multi-pass membrane protein</topology>
    </subcellularLocation>
</comment>
<evidence type="ECO:0000256" key="6">
    <source>
        <dbReference type="ARBA" id="ARBA00022989"/>
    </source>
</evidence>
<dbReference type="GO" id="GO:0005886">
    <property type="term" value="C:plasma membrane"/>
    <property type="evidence" value="ECO:0007669"/>
    <property type="project" value="UniProtKB-SubCell"/>
</dbReference>
<dbReference type="InterPro" id="IPR003439">
    <property type="entry name" value="ABC_transporter-like_ATP-bd"/>
</dbReference>
<organism evidence="11 12">
    <name type="scientific">Marinobacter segnicrescens</name>
    <dbReference type="NCBI Taxonomy" id="430453"/>
    <lineage>
        <taxon>Bacteria</taxon>
        <taxon>Pseudomonadati</taxon>
        <taxon>Pseudomonadota</taxon>
        <taxon>Gammaproteobacteria</taxon>
        <taxon>Pseudomonadales</taxon>
        <taxon>Marinobacteraceae</taxon>
        <taxon>Marinobacter</taxon>
    </lineage>
</organism>
<dbReference type="SUPFAM" id="SSF52540">
    <property type="entry name" value="P-loop containing nucleoside triphosphate hydrolases"/>
    <property type="match status" value="1"/>
</dbReference>
<feature type="transmembrane region" description="Helical" evidence="8">
    <location>
        <begin position="148"/>
        <end position="173"/>
    </location>
</feature>
<feature type="transmembrane region" description="Helical" evidence="8">
    <location>
        <begin position="296"/>
        <end position="317"/>
    </location>
</feature>
<dbReference type="SUPFAM" id="SSF90123">
    <property type="entry name" value="ABC transporter transmembrane region"/>
    <property type="match status" value="1"/>
</dbReference>
<keyword evidence="4" id="KW-0547">Nucleotide-binding</keyword>
<evidence type="ECO:0000259" key="9">
    <source>
        <dbReference type="PROSITE" id="PS50893"/>
    </source>
</evidence>
<evidence type="ECO:0000256" key="4">
    <source>
        <dbReference type="ARBA" id="ARBA00022741"/>
    </source>
</evidence>
<accession>A0A1I0DJ53</accession>
<sequence length="605" mass="67130">MRAYADNDYPANHKPDWKIIAGLWPYLAEYRGRVVLSVVLLVMAKLATVATPVALKYIVDYLDTTSSEQILLWIPVMLVVAYGLLRFGSTLFSELRDAVFARVAERAMRRVSLRVFRHLHQLALGFHLDRKTGGLARDIERGTNGISFLLRFTLFNIIPTILEILMVSAILLWAFSPGYVLAILVAVVVYVVFSIRVTEWRTRFVREANARDNQSNSRAVDSLLNYETVKYFNNEEFEAQRYDEDLQEWERARLNNRLSLAALNTGQALIIGVALIVIMAMAVQEVASGAITLGDFTMINAYLIQLFIPLNALGFVYREIRQALVNVERLFGLLGEPAAVTDAPDAGQLGAAGGSVRFESVRFGYQPDRTILHDVSFEIPAGHKVAVVGASGAGKSTLARLLFRFFDVDGGRITIDGQDIRTVTQDSLRSAIGVVPQDTVLFNDTLYQNLAYGRPGASEEEVRRAAKLAHLDHFIESLPQGYQTRVGERGLKLSGGEKQRVAIARVFLKNPPILILDEATSSLDSVSEQVILEALREVSEQRTTLVIAHRLSTVRDADTILVMDGGRIVERGTHRELLTAGGRYADLWLRQQEDGEAGASPTGPD</sequence>
<dbReference type="GO" id="GO:0005524">
    <property type="term" value="F:ATP binding"/>
    <property type="evidence" value="ECO:0007669"/>
    <property type="project" value="UniProtKB-KW"/>
</dbReference>
<dbReference type="FunFam" id="3.40.50.300:FF:000186">
    <property type="entry name" value="ATP-binding cassette sub-family B member 7, mitochondrial"/>
    <property type="match status" value="1"/>
</dbReference>
<evidence type="ECO:0000256" key="5">
    <source>
        <dbReference type="ARBA" id="ARBA00022840"/>
    </source>
</evidence>
<dbReference type="AlphaFoldDB" id="A0A1I0DJ53"/>
<dbReference type="InterPro" id="IPR027417">
    <property type="entry name" value="P-loop_NTPase"/>
</dbReference>
<evidence type="ECO:0000256" key="1">
    <source>
        <dbReference type="ARBA" id="ARBA00004651"/>
    </source>
</evidence>
<dbReference type="SMART" id="SM00382">
    <property type="entry name" value="AAA"/>
    <property type="match status" value="1"/>
</dbReference>
<dbReference type="PANTHER" id="PTHR24221:SF402">
    <property type="entry name" value="IRON-SULFUR CLUSTERS TRANSPORTER ABCB7, MITOCHONDRIAL"/>
    <property type="match status" value="1"/>
</dbReference>
<dbReference type="Pfam" id="PF00005">
    <property type="entry name" value="ABC_tran"/>
    <property type="match status" value="1"/>
</dbReference>
<dbReference type="Gene3D" id="1.20.1560.10">
    <property type="entry name" value="ABC transporter type 1, transmembrane domain"/>
    <property type="match status" value="1"/>
</dbReference>
<dbReference type="CDD" id="cd03253">
    <property type="entry name" value="ABCC_ATM1_transporter"/>
    <property type="match status" value="1"/>
</dbReference>
<dbReference type="GO" id="GO:0140359">
    <property type="term" value="F:ABC-type transporter activity"/>
    <property type="evidence" value="ECO:0007669"/>
    <property type="project" value="InterPro"/>
</dbReference>
<dbReference type="OrthoDB" id="9806127at2"/>
<dbReference type="InterPro" id="IPR017871">
    <property type="entry name" value="ABC_transporter-like_CS"/>
</dbReference>
<feature type="transmembrane region" description="Helical" evidence="8">
    <location>
        <begin position="261"/>
        <end position="284"/>
    </location>
</feature>
<dbReference type="InterPro" id="IPR039421">
    <property type="entry name" value="Type_1_exporter"/>
</dbReference>
<dbReference type="InterPro" id="IPR003593">
    <property type="entry name" value="AAA+_ATPase"/>
</dbReference>
<evidence type="ECO:0000256" key="2">
    <source>
        <dbReference type="ARBA" id="ARBA00022448"/>
    </source>
</evidence>